<dbReference type="PANTHER" id="PTHR33356">
    <property type="entry name" value="TIP41-LIKE PROTEIN"/>
    <property type="match status" value="1"/>
</dbReference>
<proteinExistence type="predicted"/>
<dbReference type="PANTHER" id="PTHR33356:SF34">
    <property type="match status" value="1"/>
</dbReference>
<dbReference type="GeneID" id="105141029"/>
<accession>A0AAJ6Y8X1</accession>
<dbReference type="Proteomes" id="UP000694918">
    <property type="component" value="Unplaced"/>
</dbReference>
<protein>
    <submittedName>
        <fullName evidence="3">Uncharacterized protein LOC105141029 isoform X2</fullName>
    </submittedName>
</protein>
<evidence type="ECO:0000313" key="3">
    <source>
        <dbReference type="RefSeq" id="XP_011046404.1"/>
    </source>
</evidence>
<dbReference type="AlphaFoldDB" id="A0AAJ6Y8X1"/>
<feature type="compositionally biased region" description="Polar residues" evidence="1">
    <location>
        <begin position="178"/>
        <end position="187"/>
    </location>
</feature>
<dbReference type="RefSeq" id="XP_011046404.1">
    <property type="nucleotide sequence ID" value="XM_011048102.1"/>
</dbReference>
<organism evidence="2 3">
    <name type="scientific">Populus euphratica</name>
    <name type="common">Euphrates poplar</name>
    <dbReference type="NCBI Taxonomy" id="75702"/>
    <lineage>
        <taxon>Eukaryota</taxon>
        <taxon>Viridiplantae</taxon>
        <taxon>Streptophyta</taxon>
        <taxon>Embryophyta</taxon>
        <taxon>Tracheophyta</taxon>
        <taxon>Spermatophyta</taxon>
        <taxon>Magnoliopsida</taxon>
        <taxon>eudicotyledons</taxon>
        <taxon>Gunneridae</taxon>
        <taxon>Pentapetalae</taxon>
        <taxon>rosids</taxon>
        <taxon>fabids</taxon>
        <taxon>Malpighiales</taxon>
        <taxon>Salicaceae</taxon>
        <taxon>Saliceae</taxon>
        <taxon>Populus</taxon>
    </lineage>
</organism>
<name>A0AAJ6Y8X1_POPEU</name>
<reference evidence="3" key="1">
    <citation type="submission" date="2025-08" db="UniProtKB">
        <authorList>
            <consortium name="RefSeq"/>
        </authorList>
    </citation>
    <scope>IDENTIFICATION</scope>
</reference>
<evidence type="ECO:0000256" key="1">
    <source>
        <dbReference type="SAM" id="MobiDB-lite"/>
    </source>
</evidence>
<sequence>MDQQHLDDDEAKHWLPSYMLLSEAIPSKYTTNSRYLSSNMAHHLPTLLHRPPAPEATPCSQCIKPVVPDVPVNHLLPGYHDLGFSRGVEVGQRLCGNGTGQLSTRFDPVNSFQVKQRVKNQVDDFYLETRARVLQRQQNRLLQNQIYPFQANVIGLGGGGGYMKESGGTGVFHPRIVNPTTRTSTNVLKKKQAAGPRNRQESPLTRQRNDRKRVGVSKQEDCYYHLSPEMALPRDWAY</sequence>
<evidence type="ECO:0000313" key="2">
    <source>
        <dbReference type="Proteomes" id="UP000694918"/>
    </source>
</evidence>
<gene>
    <name evidence="3" type="primary">LOC105141029</name>
</gene>
<keyword evidence="2" id="KW-1185">Reference proteome</keyword>
<feature type="region of interest" description="Disordered" evidence="1">
    <location>
        <begin position="173"/>
        <end position="216"/>
    </location>
</feature>